<dbReference type="EMBL" id="JALKFT010000012">
    <property type="protein sequence ID" value="MCK9876890.1"/>
    <property type="molecule type" value="Genomic_DNA"/>
</dbReference>
<evidence type="ECO:0000256" key="3">
    <source>
        <dbReference type="SAM" id="MobiDB-lite"/>
    </source>
</evidence>
<sequence length="442" mass="45059">MRRHRRSHAAARAVITCVLVAVTGCGAHETSDAGQPGGRGDTAVTKSLLRQVAQGGYPCATTPGVDRDTIRLGMVYSGSPSGGPGDTGGDPSAQFRAGVDARLGEQNALGGVDGRRLTYRIEDDHGIPTRNAAAGRSLTGAGDALGILRFSSASGGGAPELAAAAVPVVDGHVSDPGAATRTNVFSYSRPMGMSPASSGWGDFLYSRGARRVATVAVQLSDGTQAMAAAAQRSARAAGMRVAASLLVSPGPLDGEKLVEQIRAADADSVIAFVPAPTFYAIATAAHNAALGLTAILGDQTTYSKNELAAAGTRAAGVYTFVDYAPFELAAPAHQRFRTALTTYAPQAATLADGNALIGWISADLLLTGVRAAGHCPTRAALLTALRTLDHYDAGGLLLAPINPAKGLAAATACYDYLRVNKDGATFTPVSATPRCGRTVTTE</sequence>
<gene>
    <name evidence="6" type="ORF">MXD59_14050</name>
</gene>
<name>A0ABT0JZB6_9ACTN</name>
<dbReference type="InterPro" id="IPR028081">
    <property type="entry name" value="Leu-bd"/>
</dbReference>
<dbReference type="PANTHER" id="PTHR30483">
    <property type="entry name" value="LEUCINE-SPECIFIC-BINDING PROTEIN"/>
    <property type="match status" value="1"/>
</dbReference>
<dbReference type="Gene3D" id="3.40.50.2300">
    <property type="match status" value="2"/>
</dbReference>
<dbReference type="InterPro" id="IPR028082">
    <property type="entry name" value="Peripla_BP_I"/>
</dbReference>
<proteinExistence type="inferred from homology"/>
<dbReference type="RefSeq" id="WP_248825201.1">
    <property type="nucleotide sequence ID" value="NZ_JALKFT010000012.1"/>
</dbReference>
<comment type="similarity">
    <text evidence="1">Belongs to the leucine-binding protein family.</text>
</comment>
<protein>
    <submittedName>
        <fullName evidence="6">ABC transporter substrate-binding protein</fullName>
    </submittedName>
</protein>
<evidence type="ECO:0000256" key="4">
    <source>
        <dbReference type="SAM" id="SignalP"/>
    </source>
</evidence>
<evidence type="ECO:0000313" key="7">
    <source>
        <dbReference type="Proteomes" id="UP001201873"/>
    </source>
</evidence>
<evidence type="ECO:0000256" key="2">
    <source>
        <dbReference type="ARBA" id="ARBA00022729"/>
    </source>
</evidence>
<evidence type="ECO:0000259" key="5">
    <source>
        <dbReference type="Pfam" id="PF13458"/>
    </source>
</evidence>
<dbReference type="Proteomes" id="UP001201873">
    <property type="component" value="Unassembled WGS sequence"/>
</dbReference>
<reference evidence="6 7" key="1">
    <citation type="submission" date="2022-04" db="EMBL/GenBank/DDBJ databases">
        <title>Genome diversity in the genus Frankia.</title>
        <authorList>
            <person name="Carlos-Shanley C."/>
            <person name="Hahn D."/>
        </authorList>
    </citation>
    <scope>NUCLEOTIDE SEQUENCE [LARGE SCALE GENOMIC DNA]</scope>
    <source>
        <strain evidence="6 7">Ag45/Mut15</strain>
    </source>
</reference>
<organism evidence="6 7">
    <name type="scientific">Frankia umida</name>
    <dbReference type="NCBI Taxonomy" id="573489"/>
    <lineage>
        <taxon>Bacteria</taxon>
        <taxon>Bacillati</taxon>
        <taxon>Actinomycetota</taxon>
        <taxon>Actinomycetes</taxon>
        <taxon>Frankiales</taxon>
        <taxon>Frankiaceae</taxon>
        <taxon>Frankia</taxon>
    </lineage>
</organism>
<feature type="domain" description="Leucine-binding protein" evidence="5">
    <location>
        <begin position="69"/>
        <end position="423"/>
    </location>
</feature>
<comment type="caution">
    <text evidence="6">The sequence shown here is derived from an EMBL/GenBank/DDBJ whole genome shotgun (WGS) entry which is preliminary data.</text>
</comment>
<dbReference type="PROSITE" id="PS51257">
    <property type="entry name" value="PROKAR_LIPOPROTEIN"/>
    <property type="match status" value="1"/>
</dbReference>
<feature type="chain" id="PRO_5045562095" evidence="4">
    <location>
        <begin position="28"/>
        <end position="442"/>
    </location>
</feature>
<dbReference type="SUPFAM" id="SSF53822">
    <property type="entry name" value="Periplasmic binding protein-like I"/>
    <property type="match status" value="1"/>
</dbReference>
<keyword evidence="2 4" id="KW-0732">Signal</keyword>
<dbReference type="InterPro" id="IPR051010">
    <property type="entry name" value="BCAA_transport"/>
</dbReference>
<evidence type="ECO:0000313" key="6">
    <source>
        <dbReference type="EMBL" id="MCK9876890.1"/>
    </source>
</evidence>
<dbReference type="CDD" id="cd06341">
    <property type="entry name" value="PBP1_ABC_ligand_binding-like"/>
    <property type="match status" value="1"/>
</dbReference>
<evidence type="ECO:0000256" key="1">
    <source>
        <dbReference type="ARBA" id="ARBA00010062"/>
    </source>
</evidence>
<accession>A0ABT0JZB6</accession>
<feature type="signal peptide" evidence="4">
    <location>
        <begin position="1"/>
        <end position="27"/>
    </location>
</feature>
<dbReference type="PANTHER" id="PTHR30483:SF6">
    <property type="entry name" value="PERIPLASMIC BINDING PROTEIN OF ABC TRANSPORTER FOR NATURAL AMINO ACIDS"/>
    <property type="match status" value="1"/>
</dbReference>
<keyword evidence="7" id="KW-1185">Reference proteome</keyword>
<feature type="region of interest" description="Disordered" evidence="3">
    <location>
        <begin position="76"/>
        <end position="95"/>
    </location>
</feature>
<dbReference type="Pfam" id="PF13458">
    <property type="entry name" value="Peripla_BP_6"/>
    <property type="match status" value="1"/>
</dbReference>